<proteinExistence type="predicted"/>
<dbReference type="GO" id="GO:0016779">
    <property type="term" value="F:nucleotidyltransferase activity"/>
    <property type="evidence" value="ECO:0007669"/>
    <property type="project" value="UniProtKB-KW"/>
</dbReference>
<evidence type="ECO:0000313" key="4">
    <source>
        <dbReference type="EMBL" id="QLG29665.1"/>
    </source>
</evidence>
<dbReference type="Gene3D" id="3.90.550.10">
    <property type="entry name" value="Spore Coat Polysaccharide Biosynthesis Protein SpsA, Chain A"/>
    <property type="match status" value="1"/>
</dbReference>
<protein>
    <submittedName>
        <fullName evidence="4">NTP transferase domain-containing protein</fullName>
    </submittedName>
</protein>
<feature type="domain" description="MobA-like NTP transferase" evidence="3">
    <location>
        <begin position="3"/>
        <end position="144"/>
    </location>
</feature>
<accession>A0A7D5GEC5</accession>
<keyword evidence="5" id="KW-1185">Reference proteome</keyword>
<evidence type="ECO:0000256" key="1">
    <source>
        <dbReference type="ARBA" id="ARBA00022679"/>
    </source>
</evidence>
<dbReference type="InterPro" id="IPR029044">
    <property type="entry name" value="Nucleotide-diphossugar_trans"/>
</dbReference>
<keyword evidence="2" id="KW-0548">Nucleotidyltransferase</keyword>
<sequence length="219" mass="24767">MHGVILAAGEGSRMGEHTEDVPKAFMEIGGRTLYEYQREAIDPHVDALTVVLGYRHENVLGRLRTAEAVVVEAWDEYDNAESLYRALEGIDDDVLVLNGDVVVTPDAVTRVRRRHRALDGESVVVHLPGTQSEHTAIRLDERDRVTEYGEISGYRHAGMGVLDRDHIDEAATHLRRNRTEWYPSMYPTVPTRGVEIPESDHIEINRPRDRRAAMGRLPL</sequence>
<dbReference type="KEGG" id="halg:HUG10_18835"/>
<dbReference type="AlphaFoldDB" id="A0A7D5GEC5"/>
<dbReference type="PANTHER" id="PTHR43584:SF8">
    <property type="entry name" value="N-ACETYLMURAMATE ALPHA-1-PHOSPHATE URIDYLYLTRANSFERASE"/>
    <property type="match status" value="1"/>
</dbReference>
<reference evidence="4 5" key="1">
    <citation type="submission" date="2020-07" db="EMBL/GenBank/DDBJ databases">
        <title>Gai3-2, isolated from salt lake.</title>
        <authorList>
            <person name="Cui H."/>
            <person name="Shi X."/>
        </authorList>
    </citation>
    <scope>NUCLEOTIDE SEQUENCE [LARGE SCALE GENOMIC DNA]</scope>
    <source>
        <strain evidence="4 5">Gai3-2</strain>
        <plasmid evidence="4 5">unnamed1</plasmid>
    </source>
</reference>
<dbReference type="Pfam" id="PF12804">
    <property type="entry name" value="NTP_transf_3"/>
    <property type="match status" value="1"/>
</dbReference>
<name>A0A7D5GEC5_9EURY</name>
<dbReference type="EMBL" id="CP058530">
    <property type="protein sequence ID" value="QLG29665.1"/>
    <property type="molecule type" value="Genomic_DNA"/>
</dbReference>
<dbReference type="InterPro" id="IPR050065">
    <property type="entry name" value="GlmU-like"/>
</dbReference>
<dbReference type="OrthoDB" id="15372at2157"/>
<organism evidence="4 5">
    <name type="scientific">Halorarum halophilum</name>
    <dbReference type="NCBI Taxonomy" id="2743090"/>
    <lineage>
        <taxon>Archaea</taxon>
        <taxon>Methanobacteriati</taxon>
        <taxon>Methanobacteriota</taxon>
        <taxon>Stenosarchaea group</taxon>
        <taxon>Halobacteria</taxon>
        <taxon>Halobacteriales</taxon>
        <taxon>Haloferacaceae</taxon>
        <taxon>Halorarum</taxon>
    </lineage>
</organism>
<evidence type="ECO:0000259" key="3">
    <source>
        <dbReference type="Pfam" id="PF12804"/>
    </source>
</evidence>
<dbReference type="GeneID" id="56030934"/>
<keyword evidence="4" id="KW-0614">Plasmid</keyword>
<dbReference type="Proteomes" id="UP000509750">
    <property type="component" value="Plasmid unnamed1"/>
</dbReference>
<gene>
    <name evidence="4" type="ORF">HUG10_18835</name>
</gene>
<geneLocation type="plasmid" evidence="4 5">
    <name>unnamed1</name>
</geneLocation>
<evidence type="ECO:0000313" key="5">
    <source>
        <dbReference type="Proteomes" id="UP000509750"/>
    </source>
</evidence>
<dbReference type="SUPFAM" id="SSF53448">
    <property type="entry name" value="Nucleotide-diphospho-sugar transferases"/>
    <property type="match status" value="1"/>
</dbReference>
<evidence type="ECO:0000256" key="2">
    <source>
        <dbReference type="ARBA" id="ARBA00022695"/>
    </source>
</evidence>
<dbReference type="InterPro" id="IPR025877">
    <property type="entry name" value="MobA-like_NTP_Trfase"/>
</dbReference>
<keyword evidence="1 4" id="KW-0808">Transferase</keyword>
<dbReference type="RefSeq" id="WP_179171239.1">
    <property type="nucleotide sequence ID" value="NZ_CP058530.1"/>
</dbReference>
<dbReference type="PANTHER" id="PTHR43584">
    <property type="entry name" value="NUCLEOTIDYL TRANSFERASE"/>
    <property type="match status" value="1"/>
</dbReference>